<comment type="pathway">
    <text evidence="1">Amino-acid biosynthesis; L-phenylalanine biosynthesis; phenylpyruvate from prephenate: step 1/1.</text>
</comment>
<evidence type="ECO:0000256" key="2">
    <source>
        <dbReference type="ARBA" id="ARBA00013147"/>
    </source>
</evidence>
<feature type="site" description="Essential for prephenate dehydratase activity" evidence="9">
    <location>
        <position position="191"/>
    </location>
</feature>
<dbReference type="FunFam" id="3.40.190.10:FF:000064">
    <property type="entry name" value="Prephenate dehydratase"/>
    <property type="match status" value="1"/>
</dbReference>
<dbReference type="PROSITE" id="PS51171">
    <property type="entry name" value="PREPHENATE_DEHYDR_3"/>
    <property type="match status" value="1"/>
</dbReference>
<proteinExistence type="predicted"/>
<dbReference type="NCBIfam" id="NF008865">
    <property type="entry name" value="PRK11898.1"/>
    <property type="match status" value="1"/>
</dbReference>
<evidence type="ECO:0000256" key="5">
    <source>
        <dbReference type="ARBA" id="ARBA00023141"/>
    </source>
</evidence>
<dbReference type="Pfam" id="PF00800">
    <property type="entry name" value="PDT"/>
    <property type="match status" value="1"/>
</dbReference>
<dbReference type="Gene3D" id="3.40.190.10">
    <property type="entry name" value="Periplasmic binding protein-like II"/>
    <property type="match status" value="2"/>
</dbReference>
<evidence type="ECO:0000313" key="12">
    <source>
        <dbReference type="Proteomes" id="UP000014387"/>
    </source>
</evidence>
<dbReference type="Proteomes" id="UP000014387">
    <property type="component" value="Unassembled WGS sequence"/>
</dbReference>
<dbReference type="CDD" id="cd13632">
    <property type="entry name" value="PBP2_Aa-PDT_like"/>
    <property type="match status" value="1"/>
</dbReference>
<dbReference type="InterPro" id="IPR001086">
    <property type="entry name" value="Preph_deHydtase"/>
</dbReference>
<dbReference type="PANTHER" id="PTHR21022:SF19">
    <property type="entry name" value="PREPHENATE DEHYDRATASE-RELATED"/>
    <property type="match status" value="1"/>
</dbReference>
<organism evidence="11 12">
    <name type="scientific">Gleimia europaea ACS-120-V-Col10b</name>
    <dbReference type="NCBI Taxonomy" id="883069"/>
    <lineage>
        <taxon>Bacteria</taxon>
        <taxon>Bacillati</taxon>
        <taxon>Actinomycetota</taxon>
        <taxon>Actinomycetes</taxon>
        <taxon>Actinomycetales</taxon>
        <taxon>Actinomycetaceae</taxon>
        <taxon>Gleimia</taxon>
    </lineage>
</organism>
<evidence type="ECO:0000256" key="9">
    <source>
        <dbReference type="PIRSR" id="PIRSR001500-2"/>
    </source>
</evidence>
<feature type="domain" description="Prephenate dehydratase" evidence="10">
    <location>
        <begin position="16"/>
        <end position="198"/>
    </location>
</feature>
<evidence type="ECO:0000256" key="1">
    <source>
        <dbReference type="ARBA" id="ARBA00004741"/>
    </source>
</evidence>
<evidence type="ECO:0000256" key="8">
    <source>
        <dbReference type="ARBA" id="ARBA00047848"/>
    </source>
</evidence>
<evidence type="ECO:0000259" key="10">
    <source>
        <dbReference type="PROSITE" id="PS51171"/>
    </source>
</evidence>
<dbReference type="InterPro" id="IPR018528">
    <property type="entry name" value="Preph_deHydtase_CS"/>
</dbReference>
<keyword evidence="5" id="KW-0057">Aromatic amino acid biosynthesis</keyword>
<dbReference type="FunFam" id="3.30.70.260:FF:000012">
    <property type="entry name" value="Prephenate dehydratase"/>
    <property type="match status" value="1"/>
</dbReference>
<sequence>MHTHTNTPSPQTKPFKIAFLGPFGTFTEQALWQIAPKNTEAVPCTSVPQALDLVRNGQADRAVVPIENSIEGGVNATIDSLSHGSPLVIEAEMVVEVSFELAIKPTADGAEPNIQRIGTHPHAWAQCRKWVAANYPNAVHVPATSTAAAARLIAEEDNPGFDAALCAKTSVARYGLRSLYSNVADNRGAVTRFVLVAPLGNVPPATGADKTTVQVRLPDNEAGALLSMLEQFAARGVNLSRIESRPAGGPLGSYEFSIDIEGHISEERVAAALIGLHRTCPQVRFIGSYPRVDGQRPTIRAGTHDEDFVNARAWIAGLMNGTTN</sequence>
<accession>A0A9W5VWV7</accession>
<protein>
    <recommendedName>
        <fullName evidence="3">Prephenate dehydratase</fullName>
        <ecNumber evidence="2">4.2.1.51</ecNumber>
    </recommendedName>
</protein>
<dbReference type="Gene3D" id="3.30.70.260">
    <property type="match status" value="1"/>
</dbReference>
<evidence type="ECO:0000256" key="6">
    <source>
        <dbReference type="ARBA" id="ARBA00023222"/>
    </source>
</evidence>
<gene>
    <name evidence="11" type="ORF">HMPREF9238_01188</name>
</gene>
<comment type="caution">
    <text evidence="11">The sequence shown here is derived from an EMBL/GenBank/DDBJ whole genome shotgun (WGS) entry which is preliminary data.</text>
</comment>
<evidence type="ECO:0000256" key="3">
    <source>
        <dbReference type="ARBA" id="ARBA00021872"/>
    </source>
</evidence>
<dbReference type="AlphaFoldDB" id="A0A9W5VWV7"/>
<dbReference type="PANTHER" id="PTHR21022">
    <property type="entry name" value="PREPHENATE DEHYDRATASE P PROTEIN"/>
    <property type="match status" value="1"/>
</dbReference>
<dbReference type="InterPro" id="IPR008242">
    <property type="entry name" value="Chor_mutase/pphenate_deHydtase"/>
</dbReference>
<dbReference type="OrthoDB" id="9802281at2"/>
<dbReference type="PROSITE" id="PS00857">
    <property type="entry name" value="PREPHENATE_DEHYDR_1"/>
    <property type="match status" value="1"/>
</dbReference>
<evidence type="ECO:0000313" key="11">
    <source>
        <dbReference type="EMBL" id="EPD31417.1"/>
    </source>
</evidence>
<keyword evidence="6" id="KW-0584">Phenylalanine biosynthesis</keyword>
<reference evidence="11 12" key="1">
    <citation type="submission" date="2013-05" db="EMBL/GenBank/DDBJ databases">
        <title>The Genome Sequence of Actinomyces europaeus ACS-120-V-COL10B.</title>
        <authorList>
            <consortium name="The Broad Institute Genomics Platform"/>
            <person name="Earl A."/>
            <person name="Ward D."/>
            <person name="Feldgarden M."/>
            <person name="Gevers D."/>
            <person name="Saerens B."/>
            <person name="Vaneechoutte M."/>
            <person name="Walker B."/>
            <person name="Young S."/>
            <person name="Zeng Q."/>
            <person name="Gargeya S."/>
            <person name="Fitzgerald M."/>
            <person name="Haas B."/>
            <person name="Abouelleil A."/>
            <person name="Allen A.W."/>
            <person name="Alvarado L."/>
            <person name="Arachchi H.M."/>
            <person name="Berlin A.M."/>
            <person name="Chapman S.B."/>
            <person name="Gainer-Dewar J."/>
            <person name="Goldberg J."/>
            <person name="Griggs A."/>
            <person name="Gujja S."/>
            <person name="Hansen M."/>
            <person name="Howarth C."/>
            <person name="Imamovic A."/>
            <person name="Ireland A."/>
            <person name="Larimer J."/>
            <person name="McCowan C."/>
            <person name="Murphy C."/>
            <person name="Pearson M."/>
            <person name="Poon T.W."/>
            <person name="Priest M."/>
            <person name="Roberts A."/>
            <person name="Saif S."/>
            <person name="Shea T."/>
            <person name="Sisk P."/>
            <person name="Sykes S."/>
            <person name="Wortman J."/>
            <person name="Nusbaum C."/>
            <person name="Birren B."/>
        </authorList>
    </citation>
    <scope>NUCLEOTIDE SEQUENCE [LARGE SCALE GENOMIC DNA]</scope>
    <source>
        <strain evidence="11 12">ACS-120-V-Col10b</strain>
    </source>
</reference>
<name>A0A9W5VWV7_9ACTO</name>
<dbReference type="PROSITE" id="PS00858">
    <property type="entry name" value="PREPHENATE_DEHYDR_2"/>
    <property type="match status" value="1"/>
</dbReference>
<dbReference type="EMBL" id="AGWN01000001">
    <property type="protein sequence ID" value="EPD31417.1"/>
    <property type="molecule type" value="Genomic_DNA"/>
</dbReference>
<keyword evidence="12" id="KW-1185">Reference proteome</keyword>
<evidence type="ECO:0000256" key="4">
    <source>
        <dbReference type="ARBA" id="ARBA00022605"/>
    </source>
</evidence>
<evidence type="ECO:0000256" key="7">
    <source>
        <dbReference type="ARBA" id="ARBA00023239"/>
    </source>
</evidence>
<dbReference type="InterPro" id="IPR045865">
    <property type="entry name" value="ACT-like_dom_sf"/>
</dbReference>
<dbReference type="EC" id="4.2.1.51" evidence="2"/>
<dbReference type="SUPFAM" id="SSF53850">
    <property type="entry name" value="Periplasmic binding protein-like II"/>
    <property type="match status" value="1"/>
</dbReference>
<keyword evidence="4" id="KW-0028">Amino-acid biosynthesis</keyword>
<dbReference type="CDD" id="cd04905">
    <property type="entry name" value="ACT_CM-PDT"/>
    <property type="match status" value="1"/>
</dbReference>
<dbReference type="GO" id="GO:0005737">
    <property type="term" value="C:cytoplasm"/>
    <property type="evidence" value="ECO:0007669"/>
    <property type="project" value="TreeGrafter"/>
</dbReference>
<dbReference type="RefSeq" id="WP_016444528.1">
    <property type="nucleotide sequence ID" value="NZ_KE150266.1"/>
</dbReference>
<dbReference type="SUPFAM" id="SSF55021">
    <property type="entry name" value="ACT-like"/>
    <property type="match status" value="1"/>
</dbReference>
<keyword evidence="7" id="KW-0456">Lyase</keyword>
<dbReference type="GO" id="GO:0009094">
    <property type="term" value="P:L-phenylalanine biosynthetic process"/>
    <property type="evidence" value="ECO:0007669"/>
    <property type="project" value="UniProtKB-KW"/>
</dbReference>
<dbReference type="GO" id="GO:0004664">
    <property type="term" value="F:prephenate dehydratase activity"/>
    <property type="evidence" value="ECO:0007669"/>
    <property type="project" value="UniProtKB-EC"/>
</dbReference>
<comment type="catalytic activity">
    <reaction evidence="8">
        <text>prephenate + H(+) = 3-phenylpyruvate + CO2 + H2O</text>
        <dbReference type="Rhea" id="RHEA:21648"/>
        <dbReference type="ChEBI" id="CHEBI:15377"/>
        <dbReference type="ChEBI" id="CHEBI:15378"/>
        <dbReference type="ChEBI" id="CHEBI:16526"/>
        <dbReference type="ChEBI" id="CHEBI:18005"/>
        <dbReference type="ChEBI" id="CHEBI:29934"/>
        <dbReference type="EC" id="4.2.1.51"/>
    </reaction>
</comment>
<dbReference type="PIRSF" id="PIRSF001500">
    <property type="entry name" value="Chor_mut_pdt_Ppr"/>
    <property type="match status" value="1"/>
</dbReference>